<gene>
    <name evidence="1" type="ORF">F8M41_023031</name>
</gene>
<dbReference type="AlphaFoldDB" id="A0A8H4AE24"/>
<dbReference type="Proteomes" id="UP000439903">
    <property type="component" value="Unassembled WGS sequence"/>
</dbReference>
<evidence type="ECO:0000313" key="2">
    <source>
        <dbReference type="Proteomes" id="UP000439903"/>
    </source>
</evidence>
<keyword evidence="2" id="KW-1185">Reference proteome</keyword>
<dbReference type="EMBL" id="WTPW01000734">
    <property type="protein sequence ID" value="KAF0484278.1"/>
    <property type="molecule type" value="Genomic_DNA"/>
</dbReference>
<proteinExistence type="predicted"/>
<reference evidence="1 2" key="1">
    <citation type="journal article" date="2019" name="Environ. Microbiol.">
        <title>At the nexus of three kingdoms: the genome of the mycorrhizal fungus Gigaspora margarita provides insights into plant, endobacterial and fungal interactions.</title>
        <authorList>
            <person name="Venice F."/>
            <person name="Ghignone S."/>
            <person name="Salvioli di Fossalunga A."/>
            <person name="Amselem J."/>
            <person name="Novero M."/>
            <person name="Xianan X."/>
            <person name="Sedzielewska Toro K."/>
            <person name="Morin E."/>
            <person name="Lipzen A."/>
            <person name="Grigoriev I.V."/>
            <person name="Henrissat B."/>
            <person name="Martin F.M."/>
            <person name="Bonfante P."/>
        </authorList>
    </citation>
    <scope>NUCLEOTIDE SEQUENCE [LARGE SCALE GENOMIC DNA]</scope>
    <source>
        <strain evidence="1 2">BEG34</strain>
    </source>
</reference>
<organism evidence="1 2">
    <name type="scientific">Gigaspora margarita</name>
    <dbReference type="NCBI Taxonomy" id="4874"/>
    <lineage>
        <taxon>Eukaryota</taxon>
        <taxon>Fungi</taxon>
        <taxon>Fungi incertae sedis</taxon>
        <taxon>Mucoromycota</taxon>
        <taxon>Glomeromycotina</taxon>
        <taxon>Glomeromycetes</taxon>
        <taxon>Diversisporales</taxon>
        <taxon>Gigasporaceae</taxon>
        <taxon>Gigaspora</taxon>
    </lineage>
</organism>
<sequence>MNDINCNKISSEINVEEYLEEACHADADIGESFTNIEPVTIRDGVNNNMNNIICNKINSNDTTNDNEINVEEYFKEACHGDQMWENSLQILSRLQ</sequence>
<name>A0A8H4AE24_GIGMA</name>
<protein>
    <submittedName>
        <fullName evidence="1">Uncharacterized protein</fullName>
    </submittedName>
</protein>
<comment type="caution">
    <text evidence="1">The sequence shown here is derived from an EMBL/GenBank/DDBJ whole genome shotgun (WGS) entry which is preliminary data.</text>
</comment>
<accession>A0A8H4AE24</accession>
<evidence type="ECO:0000313" key="1">
    <source>
        <dbReference type="EMBL" id="KAF0484278.1"/>
    </source>
</evidence>
<dbReference type="OrthoDB" id="10509271at2759"/>